<evidence type="ECO:0000256" key="1">
    <source>
        <dbReference type="ARBA" id="ARBA00022723"/>
    </source>
</evidence>
<evidence type="ECO:0000256" key="2">
    <source>
        <dbReference type="ARBA" id="ARBA00022771"/>
    </source>
</evidence>
<keyword evidence="7" id="KW-1185">Reference proteome</keyword>
<dbReference type="SUPFAM" id="SSF57903">
    <property type="entry name" value="FYVE/PHD zinc finger"/>
    <property type="match status" value="1"/>
</dbReference>
<dbReference type="EMBL" id="BAABUK010000017">
    <property type="protein sequence ID" value="GAA5813565.1"/>
    <property type="molecule type" value="Genomic_DNA"/>
</dbReference>
<organism evidence="6 7">
    <name type="scientific">Mucor flavus</name>
    <dbReference type="NCBI Taxonomy" id="439312"/>
    <lineage>
        <taxon>Eukaryota</taxon>
        <taxon>Fungi</taxon>
        <taxon>Fungi incertae sedis</taxon>
        <taxon>Mucoromycota</taxon>
        <taxon>Mucoromycotina</taxon>
        <taxon>Mucoromycetes</taxon>
        <taxon>Mucorales</taxon>
        <taxon>Mucorineae</taxon>
        <taxon>Mucoraceae</taxon>
        <taxon>Mucor</taxon>
    </lineage>
</organism>
<proteinExistence type="predicted"/>
<dbReference type="PROSITE" id="PS01359">
    <property type="entry name" value="ZF_PHD_1"/>
    <property type="match status" value="1"/>
</dbReference>
<dbReference type="InterPro" id="IPR011011">
    <property type="entry name" value="Znf_FYVE_PHD"/>
</dbReference>
<dbReference type="Proteomes" id="UP001473302">
    <property type="component" value="Unassembled WGS sequence"/>
</dbReference>
<dbReference type="PANTHER" id="PTHR47793">
    <property type="entry name" value="HISTONE DEACETYLASE COMPLEX SUBUNIT CTI6"/>
    <property type="match status" value="1"/>
</dbReference>
<dbReference type="InterPro" id="IPR001965">
    <property type="entry name" value="Znf_PHD"/>
</dbReference>
<dbReference type="Pfam" id="PF20826">
    <property type="entry name" value="PHD_5"/>
    <property type="match status" value="1"/>
</dbReference>
<comment type="caution">
    <text evidence="6">The sequence shown here is derived from an EMBL/GenBank/DDBJ whole genome shotgun (WGS) entry which is preliminary data.</text>
</comment>
<gene>
    <name evidence="6" type="ORF">MFLAVUS_007047</name>
</gene>
<dbReference type="Gene3D" id="3.30.40.10">
    <property type="entry name" value="Zinc/RING finger domain, C3HC4 (zinc finger)"/>
    <property type="match status" value="1"/>
</dbReference>
<name>A0ABP9Z375_9FUNG</name>
<accession>A0ABP9Z375</accession>
<feature type="region of interest" description="Disordered" evidence="4">
    <location>
        <begin position="403"/>
        <end position="427"/>
    </location>
</feature>
<evidence type="ECO:0000313" key="6">
    <source>
        <dbReference type="EMBL" id="GAA5813565.1"/>
    </source>
</evidence>
<feature type="compositionally biased region" description="Low complexity" evidence="4">
    <location>
        <begin position="203"/>
        <end position="222"/>
    </location>
</feature>
<evidence type="ECO:0000313" key="7">
    <source>
        <dbReference type="Proteomes" id="UP001473302"/>
    </source>
</evidence>
<dbReference type="InterPro" id="IPR053051">
    <property type="entry name" value="HDAC_complex_subunit"/>
</dbReference>
<dbReference type="CDD" id="cd15550">
    <property type="entry name" value="PHD_MLL5"/>
    <property type="match status" value="1"/>
</dbReference>
<evidence type="ECO:0000259" key="5">
    <source>
        <dbReference type="SMART" id="SM00249"/>
    </source>
</evidence>
<feature type="domain" description="Zinc finger PHD-type" evidence="5">
    <location>
        <begin position="40"/>
        <end position="84"/>
    </location>
</feature>
<evidence type="ECO:0000256" key="4">
    <source>
        <dbReference type="SAM" id="MobiDB-lite"/>
    </source>
</evidence>
<feature type="compositionally biased region" description="Acidic residues" evidence="4">
    <location>
        <begin position="275"/>
        <end position="284"/>
    </location>
</feature>
<keyword evidence="1" id="KW-0479">Metal-binding</keyword>
<feature type="region of interest" description="Disordered" evidence="4">
    <location>
        <begin position="265"/>
        <end position="289"/>
    </location>
</feature>
<sequence length="427" mass="48801">MTVVPSRNKVTNSGRRKQQKLPDPVIVSDEESVEDESITRCVCGESHSIGLMVCCDQCEVWQHCECMGLEEQEIPEQYFCELCKPSDHVEVKGYDKTRRYYKPCSPIAPDFDKKIPKRRTTFNSREASISIDDVLAFRNAIEIPDQNEYENIHSMEDGITVLQEYDENETITTRQVRPKRQTKKSEKKVYTRRPPQQSAVAISPHQSTTLPPSPPQQSNQTPLFFRENSPPAKVRFPSHCQTIPDMNRRANQILKYICSLQVELRTKKRKKEEQESTGEEEEEERNARRKQLIDAQISEAMTRAAMLIDEESSAGTDEYENRRPTPILIPGKFHHSSSPSSSLSSASTIPLDDHHLLHDHEKSVAEEALERMGKPKSAQSSMEIMDLLTRDVIKFQRRFASSSYTSLPEDGNESDGPVTRSSRTPLF</sequence>
<reference evidence="6 7" key="1">
    <citation type="submission" date="2024-04" db="EMBL/GenBank/DDBJ databases">
        <title>genome sequences of Mucor flavus KT1a and Helicostylum pulchrum KT1b strains isolated from the surface of a dry-aged beef.</title>
        <authorList>
            <person name="Toyotome T."/>
            <person name="Hosono M."/>
            <person name="Torimaru M."/>
            <person name="Fukuda K."/>
            <person name="Mikami N."/>
        </authorList>
    </citation>
    <scope>NUCLEOTIDE SEQUENCE [LARGE SCALE GENOMIC DNA]</scope>
    <source>
        <strain evidence="6 7">KT1a</strain>
    </source>
</reference>
<dbReference type="InterPro" id="IPR019786">
    <property type="entry name" value="Zinc_finger_PHD-type_CS"/>
</dbReference>
<keyword evidence="3" id="KW-0862">Zinc</keyword>
<keyword evidence="2" id="KW-0863">Zinc-finger</keyword>
<dbReference type="SMART" id="SM00249">
    <property type="entry name" value="PHD"/>
    <property type="match status" value="1"/>
</dbReference>
<protein>
    <recommendedName>
        <fullName evidence="5">Zinc finger PHD-type domain-containing protein</fullName>
    </recommendedName>
</protein>
<feature type="region of interest" description="Disordered" evidence="4">
    <location>
        <begin position="1"/>
        <end position="23"/>
    </location>
</feature>
<dbReference type="PANTHER" id="PTHR47793:SF1">
    <property type="entry name" value="HISTONE DEACETYLASE COMPLEX SUBUNIT CTI6"/>
    <property type="match status" value="1"/>
</dbReference>
<evidence type="ECO:0000256" key="3">
    <source>
        <dbReference type="ARBA" id="ARBA00022833"/>
    </source>
</evidence>
<feature type="region of interest" description="Disordered" evidence="4">
    <location>
        <begin position="172"/>
        <end position="237"/>
    </location>
</feature>
<dbReference type="InterPro" id="IPR013083">
    <property type="entry name" value="Znf_RING/FYVE/PHD"/>
</dbReference>